<gene>
    <name evidence="2" type="ORF">SS1G_05059</name>
</gene>
<evidence type="ECO:0000313" key="2">
    <source>
        <dbReference type="EMBL" id="EDO02582.1"/>
    </source>
</evidence>
<organism evidence="2 3">
    <name type="scientific">Sclerotinia sclerotiorum (strain ATCC 18683 / 1980 / Ss-1)</name>
    <name type="common">White mold</name>
    <name type="synonym">Whetzelinia sclerotiorum</name>
    <dbReference type="NCBI Taxonomy" id="665079"/>
    <lineage>
        <taxon>Eukaryota</taxon>
        <taxon>Fungi</taxon>
        <taxon>Dikarya</taxon>
        <taxon>Ascomycota</taxon>
        <taxon>Pezizomycotina</taxon>
        <taxon>Leotiomycetes</taxon>
        <taxon>Helotiales</taxon>
        <taxon>Sclerotiniaceae</taxon>
        <taxon>Sclerotinia</taxon>
    </lineage>
</organism>
<dbReference type="RefSeq" id="XP_001593631.1">
    <property type="nucleotide sequence ID" value="XM_001593581.1"/>
</dbReference>
<name>A7EIB6_SCLS1</name>
<reference evidence="3" key="1">
    <citation type="journal article" date="2011" name="PLoS Genet.">
        <title>Genomic analysis of the necrotrophic fungal pathogens Sclerotinia sclerotiorum and Botrytis cinerea.</title>
        <authorList>
            <person name="Amselem J."/>
            <person name="Cuomo C.A."/>
            <person name="van Kan J.A."/>
            <person name="Viaud M."/>
            <person name="Benito E.P."/>
            <person name="Couloux A."/>
            <person name="Coutinho P.M."/>
            <person name="de Vries R.P."/>
            <person name="Dyer P.S."/>
            <person name="Fillinger S."/>
            <person name="Fournier E."/>
            <person name="Gout L."/>
            <person name="Hahn M."/>
            <person name="Kohn L."/>
            <person name="Lapalu N."/>
            <person name="Plummer K.M."/>
            <person name="Pradier J.M."/>
            <person name="Quevillon E."/>
            <person name="Sharon A."/>
            <person name="Simon A."/>
            <person name="ten Have A."/>
            <person name="Tudzynski B."/>
            <person name="Tudzynski P."/>
            <person name="Wincker P."/>
            <person name="Andrew M."/>
            <person name="Anthouard V."/>
            <person name="Beever R.E."/>
            <person name="Beffa R."/>
            <person name="Benoit I."/>
            <person name="Bouzid O."/>
            <person name="Brault B."/>
            <person name="Chen Z."/>
            <person name="Choquer M."/>
            <person name="Collemare J."/>
            <person name="Cotton P."/>
            <person name="Danchin E.G."/>
            <person name="Da Silva C."/>
            <person name="Gautier A."/>
            <person name="Giraud C."/>
            <person name="Giraud T."/>
            <person name="Gonzalez C."/>
            <person name="Grossetete S."/>
            <person name="Guldener U."/>
            <person name="Henrissat B."/>
            <person name="Howlett B.J."/>
            <person name="Kodira C."/>
            <person name="Kretschmer M."/>
            <person name="Lappartient A."/>
            <person name="Leroch M."/>
            <person name="Levis C."/>
            <person name="Mauceli E."/>
            <person name="Neuveglise C."/>
            <person name="Oeser B."/>
            <person name="Pearson M."/>
            <person name="Poulain J."/>
            <person name="Poussereau N."/>
            <person name="Quesneville H."/>
            <person name="Rascle C."/>
            <person name="Schumacher J."/>
            <person name="Segurens B."/>
            <person name="Sexton A."/>
            <person name="Silva E."/>
            <person name="Sirven C."/>
            <person name="Soanes D.M."/>
            <person name="Talbot N.J."/>
            <person name="Templeton M."/>
            <person name="Yandava C."/>
            <person name="Yarden O."/>
            <person name="Zeng Q."/>
            <person name="Rollins J.A."/>
            <person name="Lebrun M.H."/>
            <person name="Dickman M."/>
        </authorList>
    </citation>
    <scope>NUCLEOTIDE SEQUENCE [LARGE SCALE GENOMIC DNA]</scope>
    <source>
        <strain evidence="3">ATCC 18683 / 1980 / Ss-1</strain>
    </source>
</reference>
<protein>
    <submittedName>
        <fullName evidence="2">Uncharacterized protein</fullName>
    </submittedName>
</protein>
<dbReference type="AlphaFoldDB" id="A7EIB6"/>
<proteinExistence type="predicted"/>
<dbReference type="Proteomes" id="UP000001312">
    <property type="component" value="Unassembled WGS sequence"/>
</dbReference>
<sequence length="275" mass="30375">MPNKTPFRVYEDPEDREVPQCCNGDGVCPVCTKGNTAHRRCSPECKGCLNCGSLLRQKLKQEPGVSAGGGVMHFTKSASTSDLLFQVPANNESSNATKASQAQSFRTMDAATSSSFSKIYDDENVTPSKQRYQSLYHSSTKGLFDQQNSSEASEPAMQTHQPYHNIKSPSLTGSQDSLIAISPTRPLRDEQRSRRVSKAALRTHAEKLRAALACPVDELAPGKPTSSKKAPLKNKIESLWRKMKNIIDETGVEWRKTLEQEETYCLYSDCFSGVC</sequence>
<dbReference type="EMBL" id="CH476626">
    <property type="protein sequence ID" value="EDO02582.1"/>
    <property type="molecule type" value="Genomic_DNA"/>
</dbReference>
<dbReference type="InParanoid" id="A7EIB6"/>
<dbReference type="GeneID" id="5489682"/>
<dbReference type="HOGENOM" id="CLU_091397_0_0_1"/>
<evidence type="ECO:0000256" key="1">
    <source>
        <dbReference type="SAM" id="MobiDB-lite"/>
    </source>
</evidence>
<keyword evidence="3" id="KW-1185">Reference proteome</keyword>
<accession>A7EIB6</accession>
<dbReference type="KEGG" id="ssl:SS1G_05059"/>
<evidence type="ECO:0000313" key="3">
    <source>
        <dbReference type="Proteomes" id="UP000001312"/>
    </source>
</evidence>
<feature type="region of interest" description="Disordered" evidence="1">
    <location>
        <begin position="141"/>
        <end position="161"/>
    </location>
</feature>
<dbReference type="OMA" id="NTAHRRC"/>